<keyword evidence="3" id="KW-1185">Reference proteome</keyword>
<dbReference type="AlphaFoldDB" id="A0A8S0Q9K0"/>
<feature type="non-terminal residue" evidence="2">
    <location>
        <position position="1"/>
    </location>
</feature>
<accession>A0A8S0Q9K0</accession>
<dbReference type="EMBL" id="CACTIH010000544">
    <property type="protein sequence ID" value="CAA2961430.1"/>
    <property type="molecule type" value="Genomic_DNA"/>
</dbReference>
<organism evidence="2 3">
    <name type="scientific">Olea europaea subsp. europaea</name>
    <dbReference type="NCBI Taxonomy" id="158383"/>
    <lineage>
        <taxon>Eukaryota</taxon>
        <taxon>Viridiplantae</taxon>
        <taxon>Streptophyta</taxon>
        <taxon>Embryophyta</taxon>
        <taxon>Tracheophyta</taxon>
        <taxon>Spermatophyta</taxon>
        <taxon>Magnoliopsida</taxon>
        <taxon>eudicotyledons</taxon>
        <taxon>Gunneridae</taxon>
        <taxon>Pentapetalae</taxon>
        <taxon>asterids</taxon>
        <taxon>lamiids</taxon>
        <taxon>Lamiales</taxon>
        <taxon>Oleaceae</taxon>
        <taxon>Oleeae</taxon>
        <taxon>Olea</taxon>
    </lineage>
</organism>
<name>A0A8S0Q9K0_OLEEU</name>
<dbReference type="Gramene" id="OE9A098847T1">
    <property type="protein sequence ID" value="OE9A098847C1"/>
    <property type="gene ID" value="OE9A098847"/>
</dbReference>
<feature type="compositionally biased region" description="Basic and acidic residues" evidence="1">
    <location>
        <begin position="23"/>
        <end position="40"/>
    </location>
</feature>
<sequence length="66" mass="7507">DGATSMSALEFELDAKNSSVPTLDKEEERKKREERRRKSELAGSGRGRRVTVADREEGKEEEDLQL</sequence>
<reference evidence="2 3" key="1">
    <citation type="submission" date="2019-12" db="EMBL/GenBank/DDBJ databases">
        <authorList>
            <person name="Alioto T."/>
            <person name="Alioto T."/>
            <person name="Gomez Garrido J."/>
        </authorList>
    </citation>
    <scope>NUCLEOTIDE SEQUENCE [LARGE SCALE GENOMIC DNA]</scope>
</reference>
<gene>
    <name evidence="2" type="ORF">OLEA9_A098847</name>
</gene>
<feature type="region of interest" description="Disordered" evidence="1">
    <location>
        <begin position="1"/>
        <end position="66"/>
    </location>
</feature>
<protein>
    <submittedName>
        <fullName evidence="2">Uncharacterized protein</fullName>
    </submittedName>
</protein>
<evidence type="ECO:0000313" key="2">
    <source>
        <dbReference type="EMBL" id="CAA2961430.1"/>
    </source>
</evidence>
<dbReference type="Proteomes" id="UP000594638">
    <property type="component" value="Unassembled WGS sequence"/>
</dbReference>
<evidence type="ECO:0000313" key="3">
    <source>
        <dbReference type="Proteomes" id="UP000594638"/>
    </source>
</evidence>
<evidence type="ECO:0000256" key="1">
    <source>
        <dbReference type="SAM" id="MobiDB-lite"/>
    </source>
</evidence>
<proteinExistence type="predicted"/>
<comment type="caution">
    <text evidence="2">The sequence shown here is derived from an EMBL/GenBank/DDBJ whole genome shotgun (WGS) entry which is preliminary data.</text>
</comment>